<evidence type="ECO:0000256" key="4">
    <source>
        <dbReference type="SAM" id="MobiDB-lite"/>
    </source>
</evidence>
<evidence type="ECO:0000259" key="8">
    <source>
        <dbReference type="Pfam" id="PF25954"/>
    </source>
</evidence>
<dbReference type="EMBL" id="JBHSLU010000003">
    <property type="protein sequence ID" value="MFC5503743.1"/>
    <property type="molecule type" value="Genomic_DNA"/>
</dbReference>
<feature type="coiled-coil region" evidence="3">
    <location>
        <begin position="183"/>
        <end position="210"/>
    </location>
</feature>
<dbReference type="Gene3D" id="2.40.420.20">
    <property type="match status" value="1"/>
</dbReference>
<keyword evidence="5" id="KW-0812">Transmembrane</keyword>
<dbReference type="RefSeq" id="WP_066722171.1">
    <property type="nucleotide sequence ID" value="NZ_JBHSLU010000003.1"/>
</dbReference>
<feature type="coiled-coil region" evidence="3">
    <location>
        <begin position="96"/>
        <end position="158"/>
    </location>
</feature>
<organism evidence="9 10">
    <name type="scientific">Bosea massiliensis</name>
    <dbReference type="NCBI Taxonomy" id="151419"/>
    <lineage>
        <taxon>Bacteria</taxon>
        <taxon>Pseudomonadati</taxon>
        <taxon>Pseudomonadota</taxon>
        <taxon>Alphaproteobacteria</taxon>
        <taxon>Hyphomicrobiales</taxon>
        <taxon>Boseaceae</taxon>
        <taxon>Bosea</taxon>
    </lineage>
</organism>
<feature type="transmembrane region" description="Helical" evidence="5">
    <location>
        <begin position="7"/>
        <end position="26"/>
    </location>
</feature>
<comment type="caution">
    <text evidence="9">The sequence shown here is derived from an EMBL/GenBank/DDBJ whole genome shotgun (WGS) entry which is preliminary data.</text>
</comment>
<proteinExistence type="predicted"/>
<accession>A0ABW0NVI9</accession>
<feature type="compositionally biased region" description="Low complexity" evidence="4">
    <location>
        <begin position="379"/>
        <end position="398"/>
    </location>
</feature>
<feature type="domain" description="CusB-like beta-barrel" evidence="8">
    <location>
        <begin position="285"/>
        <end position="359"/>
    </location>
</feature>
<dbReference type="Gene3D" id="6.10.140.1990">
    <property type="match status" value="1"/>
</dbReference>
<keyword evidence="5" id="KW-1133">Transmembrane helix</keyword>
<reference evidence="10" key="1">
    <citation type="journal article" date="2019" name="Int. J. Syst. Evol. Microbiol.">
        <title>The Global Catalogue of Microorganisms (GCM) 10K type strain sequencing project: providing services to taxonomists for standard genome sequencing and annotation.</title>
        <authorList>
            <consortium name="The Broad Institute Genomics Platform"/>
            <consortium name="The Broad Institute Genome Sequencing Center for Infectious Disease"/>
            <person name="Wu L."/>
            <person name="Ma J."/>
        </authorList>
    </citation>
    <scope>NUCLEOTIDE SEQUENCE [LARGE SCALE GENOMIC DNA]</scope>
    <source>
        <strain evidence="10">CCUG 43117</strain>
    </source>
</reference>
<dbReference type="InterPro" id="IPR050465">
    <property type="entry name" value="UPF0194_transport"/>
</dbReference>
<evidence type="ECO:0000259" key="7">
    <source>
        <dbReference type="Pfam" id="PF25917"/>
    </source>
</evidence>
<dbReference type="InterPro" id="IPR030190">
    <property type="entry name" value="MacA_alpha-hairpin_sf"/>
</dbReference>
<evidence type="ECO:0000256" key="5">
    <source>
        <dbReference type="SAM" id="Phobius"/>
    </source>
</evidence>
<evidence type="ECO:0000256" key="2">
    <source>
        <dbReference type="ARBA" id="ARBA00023054"/>
    </source>
</evidence>
<dbReference type="Pfam" id="PF25917">
    <property type="entry name" value="BSH_RND"/>
    <property type="match status" value="1"/>
</dbReference>
<feature type="region of interest" description="Disordered" evidence="4">
    <location>
        <begin position="379"/>
        <end position="405"/>
    </location>
</feature>
<feature type="domain" description="Multidrug resistance protein MdtA-like alpha-helical hairpin" evidence="6">
    <location>
        <begin position="139"/>
        <end position="204"/>
    </location>
</feature>
<name>A0ABW0NVI9_9HYPH</name>
<comment type="subcellular location">
    <subcellularLocation>
        <location evidence="1">Cell envelope</location>
    </subcellularLocation>
</comment>
<keyword evidence="10" id="KW-1185">Reference proteome</keyword>
<dbReference type="Pfam" id="PF25876">
    <property type="entry name" value="HH_MFP_RND"/>
    <property type="match status" value="1"/>
</dbReference>
<dbReference type="Pfam" id="PF25954">
    <property type="entry name" value="Beta-barrel_RND_2"/>
    <property type="match status" value="1"/>
</dbReference>
<feature type="compositionally biased region" description="Pro residues" evidence="4">
    <location>
        <begin position="549"/>
        <end position="562"/>
    </location>
</feature>
<dbReference type="InterPro" id="IPR058792">
    <property type="entry name" value="Beta-barrel_RND_2"/>
</dbReference>
<evidence type="ECO:0000313" key="9">
    <source>
        <dbReference type="EMBL" id="MFC5503743.1"/>
    </source>
</evidence>
<evidence type="ECO:0000256" key="3">
    <source>
        <dbReference type="SAM" id="Coils"/>
    </source>
</evidence>
<dbReference type="Gene3D" id="2.40.50.100">
    <property type="match status" value="2"/>
</dbReference>
<gene>
    <name evidence="9" type="ORF">ACFPN9_00570</name>
</gene>
<keyword evidence="2 3" id="KW-0175">Coiled coil</keyword>
<dbReference type="PANTHER" id="PTHR32347:SF14">
    <property type="entry name" value="EFFLUX SYSTEM COMPONENT YKNX-RELATED"/>
    <property type="match status" value="1"/>
</dbReference>
<feature type="region of interest" description="Disordered" evidence="4">
    <location>
        <begin position="538"/>
        <end position="562"/>
    </location>
</feature>
<dbReference type="Proteomes" id="UP001596060">
    <property type="component" value="Unassembled WGS sequence"/>
</dbReference>
<feature type="domain" description="Multidrug resistance protein MdtA-like barrel-sandwich hybrid" evidence="7">
    <location>
        <begin position="63"/>
        <end position="270"/>
    </location>
</feature>
<dbReference type="InterPro" id="IPR058625">
    <property type="entry name" value="MdtA-like_BSH"/>
</dbReference>
<keyword evidence="5" id="KW-0472">Membrane</keyword>
<dbReference type="Gene3D" id="2.40.30.170">
    <property type="match status" value="1"/>
</dbReference>
<dbReference type="SUPFAM" id="SSF111369">
    <property type="entry name" value="HlyD-like secretion proteins"/>
    <property type="match status" value="3"/>
</dbReference>
<evidence type="ECO:0000259" key="6">
    <source>
        <dbReference type="Pfam" id="PF25876"/>
    </source>
</evidence>
<evidence type="ECO:0000256" key="1">
    <source>
        <dbReference type="ARBA" id="ARBA00004196"/>
    </source>
</evidence>
<protein>
    <submittedName>
        <fullName evidence="9">Efflux RND transporter periplasmic adaptor subunit</fullName>
    </submittedName>
</protein>
<dbReference type="InterPro" id="IPR058624">
    <property type="entry name" value="MdtA-like_HH"/>
</dbReference>
<sequence>MGTNLRKWVIGTGVVAVLAAGGYWAWRPAGGPSSEAAYRTAPIDRGQITAAVRATGTLTPMTTVLVGSQLSGQIVEILADYNSQVKAGQVVARLNSDQIKTRRDAAQADLMQAKADLLVKRAQLDRARSTRLKANSTVRDLEAQRDRTAAQLADAKRTFERQSELFSRGAGSQQTLDTARTQLEVQTATLASSEAQVASAKAELNGLDADILLAEGQVASGEALIAQRDAKLKDILIDLERTDIRSPVDGVVVQRQVDLGQTVAASLSTPTLFQIAQDLRTIDIYANVDEADVGRLKPGQPTTFTVNAYPNRTFEGRVEMVRLGAQTIQNVVTYTGVIRVENRDMALLPGMTANLQVVTEDRRDVLRVANAALRFRPPGAAGGSAPATGAAVAAAPSTRGGGPGQAAAFRERIETELQPTPEQKQAIAAIMQERRAGFREAMAGMSEDERRAVFRKARADMIAKVAAVLDPERRAKFEAMMQEGRGAPQQGMPGRVYVLGEDGLPRAVPVMLGPTDGAYTELLSGELTEGQAVIVGGGPRPAATAPATPAGPPMRGGPPRLF</sequence>
<dbReference type="PANTHER" id="PTHR32347">
    <property type="entry name" value="EFFLUX SYSTEM COMPONENT YKNX-RELATED"/>
    <property type="match status" value="1"/>
</dbReference>
<evidence type="ECO:0000313" key="10">
    <source>
        <dbReference type="Proteomes" id="UP001596060"/>
    </source>
</evidence>